<name>A0A232FJM9_9HYME</name>
<dbReference type="InterPro" id="IPR006553">
    <property type="entry name" value="Leu-rich_rpt_Cys-con_subtyp"/>
</dbReference>
<dbReference type="OrthoDB" id="63112at2759"/>
<dbReference type="InterPro" id="IPR013893">
    <property type="entry name" value="RNase_P_Rpp40"/>
</dbReference>
<accession>A0A232FJM9</accession>
<dbReference type="GO" id="GO:0000171">
    <property type="term" value="F:ribonuclease MRP activity"/>
    <property type="evidence" value="ECO:0007669"/>
    <property type="project" value="TreeGrafter"/>
</dbReference>
<keyword evidence="2" id="KW-1185">Reference proteome</keyword>
<dbReference type="PANTHER" id="PTHR15396">
    <property type="entry name" value="RIBONUCLEASE P PROTEIN SUBUNIT P40"/>
    <property type="match status" value="1"/>
</dbReference>
<organism evidence="1 2">
    <name type="scientific">Trichomalopsis sarcophagae</name>
    <dbReference type="NCBI Taxonomy" id="543379"/>
    <lineage>
        <taxon>Eukaryota</taxon>
        <taxon>Metazoa</taxon>
        <taxon>Ecdysozoa</taxon>
        <taxon>Arthropoda</taxon>
        <taxon>Hexapoda</taxon>
        <taxon>Insecta</taxon>
        <taxon>Pterygota</taxon>
        <taxon>Neoptera</taxon>
        <taxon>Endopterygota</taxon>
        <taxon>Hymenoptera</taxon>
        <taxon>Apocrita</taxon>
        <taxon>Proctotrupomorpha</taxon>
        <taxon>Chalcidoidea</taxon>
        <taxon>Pteromalidae</taxon>
        <taxon>Pteromalinae</taxon>
        <taxon>Trichomalopsis</taxon>
    </lineage>
</organism>
<proteinExistence type="predicted"/>
<dbReference type="GO" id="GO:0004526">
    <property type="term" value="F:ribonuclease P activity"/>
    <property type="evidence" value="ECO:0007669"/>
    <property type="project" value="TreeGrafter"/>
</dbReference>
<dbReference type="SUPFAM" id="SSF52047">
    <property type="entry name" value="RNI-like"/>
    <property type="match status" value="1"/>
</dbReference>
<dbReference type="GO" id="GO:0000447">
    <property type="term" value="P:endonucleolytic cleavage in ITS1 to separate SSU-rRNA from 5.8S rRNA and LSU-rRNA from tricistronic rRNA transcript (SSU-rRNA, 5.8S rRNA, LSU-rRNA)"/>
    <property type="evidence" value="ECO:0007669"/>
    <property type="project" value="TreeGrafter"/>
</dbReference>
<dbReference type="InterPro" id="IPR032675">
    <property type="entry name" value="LRR_dom_sf"/>
</dbReference>
<dbReference type="STRING" id="543379.A0A232FJM9"/>
<comment type="caution">
    <text evidence="1">The sequence shown here is derived from an EMBL/GenBank/DDBJ whole genome shotgun (WGS) entry which is preliminary data.</text>
</comment>
<reference evidence="1 2" key="1">
    <citation type="journal article" date="2017" name="Curr. Biol.">
        <title>The Evolution of Venom by Co-option of Single-Copy Genes.</title>
        <authorList>
            <person name="Martinson E.O."/>
            <person name="Mrinalini"/>
            <person name="Kelkar Y.D."/>
            <person name="Chang C.H."/>
            <person name="Werren J.H."/>
        </authorList>
    </citation>
    <scope>NUCLEOTIDE SEQUENCE [LARGE SCALE GENOMIC DNA]</scope>
    <source>
        <strain evidence="1 2">Alberta</strain>
        <tissue evidence="1">Whole body</tissue>
    </source>
</reference>
<evidence type="ECO:0000313" key="2">
    <source>
        <dbReference type="Proteomes" id="UP000215335"/>
    </source>
</evidence>
<gene>
    <name evidence="1" type="ORF">TSAR_002606</name>
</gene>
<dbReference type="EMBL" id="NNAY01000110">
    <property type="protein sequence ID" value="OXU30885.1"/>
    <property type="molecule type" value="Genomic_DNA"/>
</dbReference>
<dbReference type="GO" id="GO:0030681">
    <property type="term" value="C:multimeric ribonuclease P complex"/>
    <property type="evidence" value="ECO:0007669"/>
    <property type="project" value="TreeGrafter"/>
</dbReference>
<dbReference type="Pfam" id="PF08584">
    <property type="entry name" value="Ribonuc_P_40"/>
    <property type="match status" value="2"/>
</dbReference>
<protein>
    <submittedName>
        <fullName evidence="1">Uncharacterized protein</fullName>
    </submittedName>
</protein>
<dbReference type="PANTHER" id="PTHR15396:SF1">
    <property type="entry name" value="RIBONUCLEASE P PROTEIN SUBUNIT P40"/>
    <property type="match status" value="1"/>
</dbReference>
<dbReference type="SMART" id="SM00367">
    <property type="entry name" value="LRR_CC"/>
    <property type="match status" value="5"/>
</dbReference>
<evidence type="ECO:0000313" key="1">
    <source>
        <dbReference type="EMBL" id="OXU30885.1"/>
    </source>
</evidence>
<dbReference type="Proteomes" id="UP000215335">
    <property type="component" value="Unassembled WGS sequence"/>
</dbReference>
<dbReference type="AlphaFoldDB" id="A0A232FJM9"/>
<sequence>MLCPEVWDFKAPQHRFEHHQDRLADSEETKPNRVAEAIKTHYLNHSVSVVLPNTSSIPESFKENILEDSDYYRVDGLRAVELINKEFIESFVKKGELNLLAIEKRIDVDNSAAILPTGHLLLILDCESYQRLGLEGKPSYFERENPSRYEMPKKHQVPSLRDLALRSVSEFVTAFGKQIVGPITVLTDLDSTKGHAYLRTLLLSMRQHLCINVPWHLYDRMALEILRAIRNLINEIKSAYTDRSTTFSSEINVAVNLTRVIVHPNLKRIEFSAWPKIMRHALYDSLVDMTGLEVLDLGSGSVGWKTSDIEKIIVNAISNMKNLTSFTLCFDCTDNVLAAVCQNCPKLQKLDVTASRSVTDRSISSLLKCQQLREIKLLSTSVSVPGYANLLLNHSCLEDIGRYDELGIALEYIQHSVDNFDKPFQLRSFECRNMNTQQLYLLVEMCPYISSLSMMRDERIEDLAILASLTELKELKLLSCDFYANGVQLLLEIIGCNIVSLHLEHVGEIDLSALVYISQFCPNLRSLVFYNCEFLAVASTRHRKLQVPPFKHLERLKCVVDCADAHLEFILSHCTNVKSIHLGSSTGIGDATICRVFSKNRMTKLEELKILYSTDLSMASVHLLMQNCENLRRLSELESWDGISPQELDAFREQLRVNNKYYERIHNSLDKLLDLTFNVIVAWEPPEEKLCPSSVAAWFQKRGYAVSACHQQMIQRVEYTLDIPILEDNFDRDEFFEWLGIFSIGGNLVNEGSEAEYVSSYKNSNPKMEVGQVQYLQFTGFLTRQKIEKIFNKLREYATANNETLPWCSLDVQGFADSPVSWGLKEHNFYTDGDNSYTIVLRPCDDGYILRKSLSSNNKPKITQ</sequence>
<dbReference type="GO" id="GO:0001682">
    <property type="term" value="P:tRNA 5'-leader removal"/>
    <property type="evidence" value="ECO:0007669"/>
    <property type="project" value="InterPro"/>
</dbReference>
<dbReference type="Gene3D" id="3.80.10.10">
    <property type="entry name" value="Ribonuclease Inhibitor"/>
    <property type="match status" value="2"/>
</dbReference>
<dbReference type="GO" id="GO:0000172">
    <property type="term" value="C:ribonuclease MRP complex"/>
    <property type="evidence" value="ECO:0007669"/>
    <property type="project" value="TreeGrafter"/>
</dbReference>